<dbReference type="EMBL" id="JAWWNJ010000132">
    <property type="protein sequence ID" value="KAK6985224.1"/>
    <property type="molecule type" value="Genomic_DNA"/>
</dbReference>
<proteinExistence type="predicted"/>
<accession>A0AAV9ZM06</accession>
<protein>
    <recommendedName>
        <fullName evidence="3">AB hydrolase-1 domain-containing protein</fullName>
    </recommendedName>
</protein>
<name>A0AAV9ZM06_9AGAR</name>
<evidence type="ECO:0000313" key="2">
    <source>
        <dbReference type="Proteomes" id="UP001362999"/>
    </source>
</evidence>
<reference evidence="1 2" key="1">
    <citation type="journal article" date="2024" name="J Genomics">
        <title>Draft genome sequencing and assembly of Favolaschia claudopus CIRM-BRFM 2984 isolated from oak limbs.</title>
        <authorList>
            <person name="Navarro D."/>
            <person name="Drula E."/>
            <person name="Chaduli D."/>
            <person name="Cazenave R."/>
            <person name="Ahrendt S."/>
            <person name="Wang J."/>
            <person name="Lipzen A."/>
            <person name="Daum C."/>
            <person name="Barry K."/>
            <person name="Grigoriev I.V."/>
            <person name="Favel A."/>
            <person name="Rosso M.N."/>
            <person name="Martin F."/>
        </authorList>
    </citation>
    <scope>NUCLEOTIDE SEQUENCE [LARGE SCALE GENOMIC DNA]</scope>
    <source>
        <strain evidence="1 2">CIRM-BRFM 2984</strain>
    </source>
</reference>
<gene>
    <name evidence="1" type="ORF">R3P38DRAFT_3450723</name>
</gene>
<evidence type="ECO:0000313" key="1">
    <source>
        <dbReference type="EMBL" id="KAK6985224.1"/>
    </source>
</evidence>
<keyword evidence="2" id="KW-1185">Reference proteome</keyword>
<organism evidence="1 2">
    <name type="scientific">Favolaschia claudopus</name>
    <dbReference type="NCBI Taxonomy" id="2862362"/>
    <lineage>
        <taxon>Eukaryota</taxon>
        <taxon>Fungi</taxon>
        <taxon>Dikarya</taxon>
        <taxon>Basidiomycota</taxon>
        <taxon>Agaricomycotina</taxon>
        <taxon>Agaricomycetes</taxon>
        <taxon>Agaricomycetidae</taxon>
        <taxon>Agaricales</taxon>
        <taxon>Marasmiineae</taxon>
        <taxon>Mycenaceae</taxon>
        <taxon>Favolaschia</taxon>
    </lineage>
</organism>
<evidence type="ECO:0008006" key="3">
    <source>
        <dbReference type="Google" id="ProtNLM"/>
    </source>
</evidence>
<sequence length="378" mass="40959">MSWLRPKIPSTGTRLRWMPCNTNFECARLRVSLDSKNPSSKTAAIALIHAPASLPTNSSAYCGPLIMGAGGPGGSGVDLILTYADFICGVVGPGFDLVGFDGRGISRSTWRANFFPTEAERAQFPADLSTPPQTPHLEHALEHEIRIGAAEGRFFNTGAPARDMLKIVEAHGREKVQYWGFSLITQQMLVLPGMTALTSDKFGRSSSTASWIRRIIMPVLSTQFSFVDDHPTKTWNLFLESCVSAGPSACALYESTPAAIQAKVNVLSQQLKTRPFPVVTSLSSFTPFYHVVDYSMLRQTIFVALYISYASFQPLASALHDLSLGNASALYEMSVLFAPPYRCPANAADAASEGWINVLDSQVAIQCNDGAVISSDYG</sequence>
<dbReference type="Proteomes" id="UP001362999">
    <property type="component" value="Unassembled WGS sequence"/>
</dbReference>
<comment type="caution">
    <text evidence="1">The sequence shown here is derived from an EMBL/GenBank/DDBJ whole genome shotgun (WGS) entry which is preliminary data.</text>
</comment>
<dbReference type="AlphaFoldDB" id="A0AAV9ZM06"/>